<protein>
    <submittedName>
        <fullName evidence="2">Uncharacterized protein</fullName>
    </submittedName>
</protein>
<dbReference type="Proteomes" id="UP000193061">
    <property type="component" value="Unassembled WGS sequence"/>
</dbReference>
<evidence type="ECO:0000313" key="2">
    <source>
        <dbReference type="EMBL" id="SLN28187.1"/>
    </source>
</evidence>
<keyword evidence="1" id="KW-1133">Transmembrane helix</keyword>
<sequence length="56" mass="6276">MYDQNPLLHKLNIDDLAQSYQVKPATHRNSTFLSRLTSIAITLTVVVAAVFVTNFV</sequence>
<dbReference type="AlphaFoldDB" id="A0A1X6YQ74"/>
<keyword evidence="1" id="KW-0472">Membrane</keyword>
<evidence type="ECO:0000256" key="1">
    <source>
        <dbReference type="SAM" id="Phobius"/>
    </source>
</evidence>
<name>A0A1X6YQ74_9RHOB</name>
<gene>
    <name evidence="2" type="ORF">ROA7450_01151</name>
</gene>
<organism evidence="2 3">
    <name type="scientific">Roseovarius albus</name>
    <dbReference type="NCBI Taxonomy" id="1247867"/>
    <lineage>
        <taxon>Bacteria</taxon>
        <taxon>Pseudomonadati</taxon>
        <taxon>Pseudomonadota</taxon>
        <taxon>Alphaproteobacteria</taxon>
        <taxon>Rhodobacterales</taxon>
        <taxon>Roseobacteraceae</taxon>
        <taxon>Roseovarius</taxon>
    </lineage>
</organism>
<reference evidence="2 3" key="1">
    <citation type="submission" date="2017-03" db="EMBL/GenBank/DDBJ databases">
        <authorList>
            <person name="Afonso C.L."/>
            <person name="Miller P.J."/>
            <person name="Scott M.A."/>
            <person name="Spackman E."/>
            <person name="Goraichik I."/>
            <person name="Dimitrov K.M."/>
            <person name="Suarez D.L."/>
            <person name="Swayne D.E."/>
        </authorList>
    </citation>
    <scope>NUCLEOTIDE SEQUENCE [LARGE SCALE GENOMIC DNA]</scope>
    <source>
        <strain evidence="2 3">CECT 7450</strain>
    </source>
</reference>
<keyword evidence="3" id="KW-1185">Reference proteome</keyword>
<accession>A0A1X6YQ74</accession>
<dbReference type="EMBL" id="FWFX01000003">
    <property type="protein sequence ID" value="SLN28187.1"/>
    <property type="molecule type" value="Genomic_DNA"/>
</dbReference>
<feature type="transmembrane region" description="Helical" evidence="1">
    <location>
        <begin position="32"/>
        <end position="52"/>
    </location>
</feature>
<proteinExistence type="predicted"/>
<evidence type="ECO:0000313" key="3">
    <source>
        <dbReference type="Proteomes" id="UP000193061"/>
    </source>
</evidence>
<keyword evidence="1" id="KW-0812">Transmembrane</keyword>